<dbReference type="InterPro" id="IPR016130">
    <property type="entry name" value="Tyr_Pase_AS"/>
</dbReference>
<dbReference type="Gene3D" id="3.90.190.10">
    <property type="entry name" value="Protein tyrosine phosphatase superfamily"/>
    <property type="match status" value="1"/>
</dbReference>
<feature type="domain" description="Tyrosine specific protein phosphatases" evidence="2">
    <location>
        <begin position="79"/>
        <end position="148"/>
    </location>
</feature>
<dbReference type="PROSITE" id="PS50056">
    <property type="entry name" value="TYR_PHOSPHATASE_2"/>
    <property type="match status" value="1"/>
</dbReference>
<feature type="compositionally biased region" description="Basic and acidic residues" evidence="1">
    <location>
        <begin position="144"/>
        <end position="159"/>
    </location>
</feature>
<dbReference type="PANTHER" id="PTHR10367">
    <property type="entry name" value="MRNA-CAPPING ENZYME"/>
    <property type="match status" value="1"/>
</dbReference>
<feature type="region of interest" description="Disordered" evidence="1">
    <location>
        <begin position="144"/>
        <end position="236"/>
    </location>
</feature>
<dbReference type="PANTHER" id="PTHR10367:SF9">
    <property type="entry name" value="DUAL-SPECIFICITY PHOSPHATASE 11 (RNA_RNP COMPLEX 1-INTERACTING)"/>
    <property type="match status" value="1"/>
</dbReference>
<dbReference type="EMBL" id="REGW02000016">
    <property type="protein sequence ID" value="KAE8285524.1"/>
    <property type="molecule type" value="Genomic_DNA"/>
</dbReference>
<sequence length="317" mass="35486">MSRHGARNGVPDSGWITERGENFLGLGSWPSRPLKQCAVFEPSALALRCLRAVGAAGRSDREKQELGLIIDLTFTSRYYEVQRAVRRFLRDNVDNDKLIGVHCTHGLNRTGYLICRYLIDVDGMDPKEAVELFNSSRGHAIERENYLDDLQRGPKRSNDGMEDAGQEPKRGHAARRPSDSDRREDRREDRRPHYNDSRNHRSSPPRRTNHRSYHHGLLPSPPLQHPPPMRAPLHQDHHPYRWTPLMLTPIGGDPPTQRTAGPDIVQQSGTGVHPPAGTRTGGELLLLLLLSHATPYAGPTSPTACVMDMTRSGPAVQ</sequence>
<comment type="caution">
    <text evidence="3">The sequence shown here is derived from an EMBL/GenBank/DDBJ whole genome shotgun (WGS) entry which is preliminary data.</text>
</comment>
<dbReference type="GO" id="GO:0004651">
    <property type="term" value="F:polynucleotide 5'-phosphatase activity"/>
    <property type="evidence" value="ECO:0007669"/>
    <property type="project" value="TreeGrafter"/>
</dbReference>
<feature type="compositionally biased region" description="Basic and acidic residues" evidence="1">
    <location>
        <begin position="166"/>
        <end position="199"/>
    </location>
</feature>
<proteinExistence type="predicted"/>
<dbReference type="SUPFAM" id="SSF52799">
    <property type="entry name" value="(Phosphotyrosine protein) phosphatases II"/>
    <property type="match status" value="1"/>
</dbReference>
<evidence type="ECO:0000313" key="4">
    <source>
        <dbReference type="Proteomes" id="UP000424527"/>
    </source>
</evidence>
<dbReference type="PROSITE" id="PS00383">
    <property type="entry name" value="TYR_PHOSPHATASE_1"/>
    <property type="match status" value="1"/>
</dbReference>
<dbReference type="InterPro" id="IPR051029">
    <property type="entry name" value="mRNA_Capping_Enz/RNA_Phosphat"/>
</dbReference>
<keyword evidence="4" id="KW-1185">Reference proteome</keyword>
<organism evidence="3 4">
    <name type="scientific">Larimichthys crocea</name>
    <name type="common">Large yellow croaker</name>
    <name type="synonym">Pseudosciaena crocea</name>
    <dbReference type="NCBI Taxonomy" id="215358"/>
    <lineage>
        <taxon>Eukaryota</taxon>
        <taxon>Metazoa</taxon>
        <taxon>Chordata</taxon>
        <taxon>Craniata</taxon>
        <taxon>Vertebrata</taxon>
        <taxon>Euteleostomi</taxon>
        <taxon>Actinopterygii</taxon>
        <taxon>Neopterygii</taxon>
        <taxon>Teleostei</taxon>
        <taxon>Neoteleostei</taxon>
        <taxon>Acanthomorphata</taxon>
        <taxon>Eupercaria</taxon>
        <taxon>Sciaenidae</taxon>
        <taxon>Larimichthys</taxon>
    </lineage>
</organism>
<feature type="compositionally biased region" description="Pro residues" evidence="1">
    <location>
        <begin position="219"/>
        <end position="230"/>
    </location>
</feature>
<dbReference type="Pfam" id="PF00782">
    <property type="entry name" value="DSPc"/>
    <property type="match status" value="1"/>
</dbReference>
<gene>
    <name evidence="3" type="ORF">D5F01_LYC16982</name>
</gene>
<evidence type="ECO:0000313" key="3">
    <source>
        <dbReference type="EMBL" id="KAE8285524.1"/>
    </source>
</evidence>
<dbReference type="AlphaFoldDB" id="A0A6G0I263"/>
<feature type="compositionally biased region" description="Basic residues" evidence="1">
    <location>
        <begin position="200"/>
        <end position="214"/>
    </location>
</feature>
<dbReference type="InterPro" id="IPR029021">
    <property type="entry name" value="Prot-tyrosine_phosphatase-like"/>
</dbReference>
<protein>
    <submittedName>
        <fullName evidence="3">RNA/RNP complex-1-interacting phosphatase</fullName>
    </submittedName>
</protein>
<name>A0A6G0I263_LARCR</name>
<dbReference type="InterPro" id="IPR000387">
    <property type="entry name" value="Tyr_Pase_dom"/>
</dbReference>
<reference evidence="3 4" key="1">
    <citation type="submission" date="2019-07" db="EMBL/GenBank/DDBJ databases">
        <title>Chromosome genome assembly for large yellow croaker.</title>
        <authorList>
            <person name="Xiao S."/>
        </authorList>
    </citation>
    <scope>NUCLEOTIDE SEQUENCE [LARGE SCALE GENOMIC DNA]</scope>
    <source>
        <strain evidence="3">JMULYC20181020</strain>
        <tissue evidence="3">Muscle</tissue>
    </source>
</reference>
<evidence type="ECO:0000256" key="1">
    <source>
        <dbReference type="SAM" id="MobiDB-lite"/>
    </source>
</evidence>
<accession>A0A6G0I263</accession>
<evidence type="ECO:0000259" key="2">
    <source>
        <dbReference type="PROSITE" id="PS50056"/>
    </source>
</evidence>
<dbReference type="Proteomes" id="UP000424527">
    <property type="component" value="Unassembled WGS sequence"/>
</dbReference>
<dbReference type="InterPro" id="IPR000340">
    <property type="entry name" value="Dual-sp_phosphatase_cat-dom"/>
</dbReference>